<name>A0AAD7CMM6_MYCRO</name>
<organism evidence="1 2">
    <name type="scientific">Mycena rosella</name>
    <name type="common">Pink bonnet</name>
    <name type="synonym">Agaricus rosellus</name>
    <dbReference type="NCBI Taxonomy" id="1033263"/>
    <lineage>
        <taxon>Eukaryota</taxon>
        <taxon>Fungi</taxon>
        <taxon>Dikarya</taxon>
        <taxon>Basidiomycota</taxon>
        <taxon>Agaricomycotina</taxon>
        <taxon>Agaricomycetes</taxon>
        <taxon>Agaricomycetidae</taxon>
        <taxon>Agaricales</taxon>
        <taxon>Marasmiineae</taxon>
        <taxon>Mycenaceae</taxon>
        <taxon>Mycena</taxon>
    </lineage>
</organism>
<sequence length="195" mass="21933">MPAAYTAALVKKQEVPVESRLGHASSASPAFYLLYCLNKVEDKNSDKRTPFLLVFRLYSQKKKEQDKGGVKREDSQKLLHTINAKKEVGRLGGEMHHACKLYLCLMALEDKIRDEKEMCTSRSPQFNSGLVHIMNPMHLFTGVPVFTKKWRIVVKGGVPDSSPGWVMPEDKTGAKREVGRPGGEMHHACNLYSVF</sequence>
<evidence type="ECO:0000313" key="2">
    <source>
        <dbReference type="Proteomes" id="UP001221757"/>
    </source>
</evidence>
<dbReference type="AlphaFoldDB" id="A0AAD7CMM6"/>
<keyword evidence="2" id="KW-1185">Reference proteome</keyword>
<gene>
    <name evidence="1" type="ORF">B0H17DRAFT_1146994</name>
</gene>
<protein>
    <submittedName>
        <fullName evidence="1">Uncharacterized protein</fullName>
    </submittedName>
</protein>
<evidence type="ECO:0000313" key="1">
    <source>
        <dbReference type="EMBL" id="KAJ7653787.1"/>
    </source>
</evidence>
<proteinExistence type="predicted"/>
<dbReference type="EMBL" id="JARKIE010000331">
    <property type="protein sequence ID" value="KAJ7653787.1"/>
    <property type="molecule type" value="Genomic_DNA"/>
</dbReference>
<reference evidence="1" key="1">
    <citation type="submission" date="2023-03" db="EMBL/GenBank/DDBJ databases">
        <title>Massive genome expansion in bonnet fungi (Mycena s.s.) driven by repeated elements and novel gene families across ecological guilds.</title>
        <authorList>
            <consortium name="Lawrence Berkeley National Laboratory"/>
            <person name="Harder C.B."/>
            <person name="Miyauchi S."/>
            <person name="Viragh M."/>
            <person name="Kuo A."/>
            <person name="Thoen E."/>
            <person name="Andreopoulos B."/>
            <person name="Lu D."/>
            <person name="Skrede I."/>
            <person name="Drula E."/>
            <person name="Henrissat B."/>
            <person name="Morin E."/>
            <person name="Kohler A."/>
            <person name="Barry K."/>
            <person name="LaButti K."/>
            <person name="Morin E."/>
            <person name="Salamov A."/>
            <person name="Lipzen A."/>
            <person name="Mereny Z."/>
            <person name="Hegedus B."/>
            <person name="Baldrian P."/>
            <person name="Stursova M."/>
            <person name="Weitz H."/>
            <person name="Taylor A."/>
            <person name="Grigoriev I.V."/>
            <person name="Nagy L.G."/>
            <person name="Martin F."/>
            <person name="Kauserud H."/>
        </authorList>
    </citation>
    <scope>NUCLEOTIDE SEQUENCE</scope>
    <source>
        <strain evidence="1">CBHHK067</strain>
    </source>
</reference>
<comment type="caution">
    <text evidence="1">The sequence shown here is derived from an EMBL/GenBank/DDBJ whole genome shotgun (WGS) entry which is preliminary data.</text>
</comment>
<dbReference type="Proteomes" id="UP001221757">
    <property type="component" value="Unassembled WGS sequence"/>
</dbReference>
<accession>A0AAD7CMM6</accession>